<dbReference type="AlphaFoldDB" id="A0A7J6WXA4"/>
<protein>
    <submittedName>
        <fullName evidence="1">Uncharacterized protein</fullName>
    </submittedName>
</protein>
<sequence>MQMCNYVRRNDGLCAPYKHTPQRGQLGLILLTSTGCHVIKVSKLLALSLHCRRNGIHTFESRQQWSSYISVSSLFQLRLHYSKALRCQWNNGILTAWKSTYIRSNCQLNRNKWNLYIIGCKLITVSI</sequence>
<accession>A0A7J6WXA4</accession>
<proteinExistence type="predicted"/>
<evidence type="ECO:0000313" key="1">
    <source>
        <dbReference type="EMBL" id="KAF5202064.1"/>
    </source>
</evidence>
<evidence type="ECO:0000313" key="2">
    <source>
        <dbReference type="Proteomes" id="UP000554482"/>
    </source>
</evidence>
<gene>
    <name evidence="1" type="ORF">FRX31_008348</name>
</gene>
<dbReference type="EMBL" id="JABWDY010008614">
    <property type="protein sequence ID" value="KAF5202064.1"/>
    <property type="molecule type" value="Genomic_DNA"/>
</dbReference>
<dbReference type="Proteomes" id="UP000554482">
    <property type="component" value="Unassembled WGS sequence"/>
</dbReference>
<reference evidence="1 2" key="1">
    <citation type="submission" date="2020-06" db="EMBL/GenBank/DDBJ databases">
        <title>Transcriptomic and genomic resources for Thalictrum thalictroides and T. hernandezii: Facilitating candidate gene discovery in an emerging model plant lineage.</title>
        <authorList>
            <person name="Arias T."/>
            <person name="Riano-Pachon D.M."/>
            <person name="Di Stilio V.S."/>
        </authorList>
    </citation>
    <scope>NUCLEOTIDE SEQUENCE [LARGE SCALE GENOMIC DNA]</scope>
    <source>
        <strain evidence="2">cv. WT478/WT964</strain>
        <tissue evidence="1">Leaves</tissue>
    </source>
</reference>
<name>A0A7J6WXA4_THATH</name>
<comment type="caution">
    <text evidence="1">The sequence shown here is derived from an EMBL/GenBank/DDBJ whole genome shotgun (WGS) entry which is preliminary data.</text>
</comment>
<organism evidence="1 2">
    <name type="scientific">Thalictrum thalictroides</name>
    <name type="common">Rue-anemone</name>
    <name type="synonym">Anemone thalictroides</name>
    <dbReference type="NCBI Taxonomy" id="46969"/>
    <lineage>
        <taxon>Eukaryota</taxon>
        <taxon>Viridiplantae</taxon>
        <taxon>Streptophyta</taxon>
        <taxon>Embryophyta</taxon>
        <taxon>Tracheophyta</taxon>
        <taxon>Spermatophyta</taxon>
        <taxon>Magnoliopsida</taxon>
        <taxon>Ranunculales</taxon>
        <taxon>Ranunculaceae</taxon>
        <taxon>Thalictroideae</taxon>
        <taxon>Thalictrum</taxon>
    </lineage>
</organism>
<keyword evidence="2" id="KW-1185">Reference proteome</keyword>